<feature type="region of interest" description="Disordered" evidence="1">
    <location>
        <begin position="1"/>
        <end position="20"/>
    </location>
</feature>
<sequence length="39" mass="4299">MNSSLQRLKTASAQPCGHPWRGDFAVMGSKAWITPHHPP</sequence>
<accession>A4TVY7</accession>
<protein>
    <submittedName>
        <fullName evidence="2">Uncharacterized protein</fullName>
    </submittedName>
</protein>
<dbReference type="EMBL" id="CU459003">
    <property type="protein sequence ID" value="CAM74794.1"/>
    <property type="molecule type" value="Genomic_DNA"/>
</dbReference>
<evidence type="ECO:0000313" key="2">
    <source>
        <dbReference type="EMBL" id="CAM74794.1"/>
    </source>
</evidence>
<organism evidence="2">
    <name type="scientific">Magnetospirillum gryphiswaldense</name>
    <dbReference type="NCBI Taxonomy" id="55518"/>
    <lineage>
        <taxon>Bacteria</taxon>
        <taxon>Pseudomonadati</taxon>
        <taxon>Pseudomonadota</taxon>
        <taxon>Alphaproteobacteria</taxon>
        <taxon>Rhodospirillales</taxon>
        <taxon>Rhodospirillaceae</taxon>
        <taxon>Magnetospirillum</taxon>
    </lineage>
</organism>
<reference evidence="2" key="1">
    <citation type="journal article" date="2007" name="J. Bacteriol.">
        <title>Comparative genome analysis of four magnetotactic bacteria reveals a complex set of group-specific genes implicated in magnetosome biomineralization and function.</title>
        <authorList>
            <person name="Richter M."/>
            <person name="Kube M."/>
            <person name="Bazylinski D.A."/>
            <person name="Lombardot T."/>
            <person name="Gloeckner F.O."/>
            <person name="Reinhardt R."/>
            <person name="Schueler D."/>
        </authorList>
    </citation>
    <scope>NUCLEOTIDE SEQUENCE</scope>
    <source>
        <strain evidence="2">MSR-1</strain>
    </source>
</reference>
<name>A4TVY7_9PROT</name>
<feature type="compositionally biased region" description="Polar residues" evidence="1">
    <location>
        <begin position="1"/>
        <end position="13"/>
    </location>
</feature>
<evidence type="ECO:0000256" key="1">
    <source>
        <dbReference type="SAM" id="MobiDB-lite"/>
    </source>
</evidence>
<gene>
    <name evidence="2" type="ORF">MGR_0023</name>
</gene>
<dbReference type="AlphaFoldDB" id="A4TVY7"/>
<proteinExistence type="predicted"/>